<dbReference type="Proteomes" id="UP000191931">
    <property type="component" value="Unassembled WGS sequence"/>
</dbReference>
<dbReference type="Pfam" id="PF20250">
    <property type="entry name" value="FapA_N"/>
    <property type="match status" value="1"/>
</dbReference>
<dbReference type="InterPro" id="IPR046865">
    <property type="entry name" value="FapA_b_solenoid"/>
</dbReference>
<dbReference type="PANTHER" id="PTHR38032:SF1">
    <property type="entry name" value="RNA-BINDING PROTEIN KHPB N-TERMINAL DOMAIN-CONTAINING PROTEIN"/>
    <property type="match status" value="1"/>
</dbReference>
<name>A0A1W1H6C7_9BACT</name>
<dbReference type="Gene3D" id="3.40.50.2300">
    <property type="match status" value="1"/>
</dbReference>
<evidence type="ECO:0000259" key="3">
    <source>
        <dbReference type="PROSITE" id="PS50110"/>
    </source>
</evidence>
<dbReference type="OrthoDB" id="5501565at2"/>
<reference evidence="4 5" key="1">
    <citation type="submission" date="2017-03" db="EMBL/GenBank/DDBJ databases">
        <authorList>
            <person name="Afonso C.L."/>
            <person name="Miller P.J."/>
            <person name="Scott M.A."/>
            <person name="Spackman E."/>
            <person name="Goraichik I."/>
            <person name="Dimitrov K.M."/>
            <person name="Suarez D.L."/>
            <person name="Swayne D.E."/>
        </authorList>
    </citation>
    <scope>NUCLEOTIDE SEQUENCE [LARGE SCALE GENOMIC DNA]</scope>
    <source>
        <strain evidence="4">PRJEB14757</strain>
    </source>
</reference>
<evidence type="ECO:0000313" key="4">
    <source>
        <dbReference type="EMBL" id="SLM28007.1"/>
    </source>
</evidence>
<accession>A0A1W1H6C7</accession>
<keyword evidence="2" id="KW-0175">Coiled coil</keyword>
<feature type="coiled-coil region" evidence="2">
    <location>
        <begin position="713"/>
        <end position="801"/>
    </location>
</feature>
<organism evidence="4 5">
    <name type="scientific">Desulfamplus magnetovallimortis</name>
    <dbReference type="NCBI Taxonomy" id="1246637"/>
    <lineage>
        <taxon>Bacteria</taxon>
        <taxon>Pseudomonadati</taxon>
        <taxon>Thermodesulfobacteriota</taxon>
        <taxon>Desulfobacteria</taxon>
        <taxon>Desulfobacterales</taxon>
        <taxon>Desulfobacteraceae</taxon>
        <taxon>Desulfamplus</taxon>
    </lineage>
</organism>
<keyword evidence="5" id="KW-1185">Reference proteome</keyword>
<dbReference type="Pfam" id="PF00072">
    <property type="entry name" value="Response_reg"/>
    <property type="match status" value="1"/>
</dbReference>
<dbReference type="PANTHER" id="PTHR38032">
    <property type="entry name" value="POLYMERASE-RELATED"/>
    <property type="match status" value="1"/>
</dbReference>
<dbReference type="InterPro" id="IPR001789">
    <property type="entry name" value="Sig_transdc_resp-reg_receiver"/>
</dbReference>
<dbReference type="SMART" id="SM00448">
    <property type="entry name" value="REC"/>
    <property type="match status" value="1"/>
</dbReference>
<dbReference type="AlphaFoldDB" id="A0A1W1H6C7"/>
<comment type="caution">
    <text evidence="1">Lacks conserved residue(s) required for the propagation of feature annotation.</text>
</comment>
<evidence type="ECO:0000256" key="2">
    <source>
        <dbReference type="SAM" id="Coils"/>
    </source>
</evidence>
<dbReference type="InterPro" id="IPR011006">
    <property type="entry name" value="CheY-like_superfamily"/>
</dbReference>
<gene>
    <name evidence="4" type="ORF">MTBBW1_1220007</name>
</gene>
<feature type="domain" description="Response regulatory" evidence="3">
    <location>
        <begin position="11"/>
        <end position="129"/>
    </location>
</feature>
<dbReference type="InterPro" id="IPR046866">
    <property type="entry name" value="FapA_N"/>
</dbReference>
<sequence>MGAKLDKIERKILIVEHDQALGETMEQILESAGYNVRRVNTSFAALAALEGAEHEPFSVVVSSYSMPRMGGDELMRNACSISPDTQRVMLVNPSEIATVVSAVNRAGIHSCIQVPFQDEIFLAEISQRCDQFDRVQKRERLLKVTRHQNKQFYKMAMSLKEKKEAFSRKISEKKGELQALKNSNRGKNTKTISDGDLDIKNVSLEGPMDSFSPDSKALINGSRAHDRAANGSAGYDRLVHYRAAQWKKKEGFSIDKLLDIKGIQRDQQFLEKEFRSLSFKLKSFVEELLCEKNIRLEDVDNSKFLPIELNPYLSGEQAGVTESTWLNGGVTESKIVNQLLQAFLADEFCKAEKLFCLQSDICVGEEGDSASESESFKIVVSKDCLSASIHIMKQTIGNFSMLQDIMSSLKQEKIICGIEDDTVIEEWLTSSPEPESTLVVARGDAPIQPVYPEIKFYFDVDFLHAGKINSDGTIDFRDRGKIPFVKAGKLLAEKVPLRQGIPGRDIYGNIIEVEYVEDLLFDAGSNTRFSDDGLKIYATADGQPSLSAMGVVAIYPELRIDGDVDYETGNINFNGNLVVSGTIKEGFSVRCANLTVDQIHGAEINITGDLNVSSGIINSHVINVQGNIQTKYINNSRVKAFRDIIVQREIMDSHLFAGGTCINENGVVISSFINAKGGIKAGQVGTLKASASKLEVGTEGLMEMIIAELDERIEGNNLGIKKLKNDIEAIEAEEKMLHEKISNAAYVQDRAQIELRDIQKKLPEMQESNDIQAVRESIEMVKELQERAMEAEEIINDAFARQDNIMEIIQLRQREIEKIETLNKAIVLKKRGIREFSLRTEPKSYVTVKKSITAGTQVAGMKSKIVVSDDRSRCRIHEVRTDEGAFQPVYEMIISDLY</sequence>
<protein>
    <recommendedName>
        <fullName evidence="3">Response regulatory domain-containing protein</fullName>
    </recommendedName>
</protein>
<dbReference type="Pfam" id="PF03961">
    <property type="entry name" value="FapA"/>
    <property type="match status" value="1"/>
</dbReference>
<dbReference type="PROSITE" id="PS50110">
    <property type="entry name" value="RESPONSE_REGULATORY"/>
    <property type="match status" value="1"/>
</dbReference>
<dbReference type="SUPFAM" id="SSF52172">
    <property type="entry name" value="CheY-like"/>
    <property type="match status" value="1"/>
</dbReference>
<dbReference type="STRING" id="1246637.MTBBW1_1220007"/>
<dbReference type="EMBL" id="FWEV01000027">
    <property type="protein sequence ID" value="SLM28007.1"/>
    <property type="molecule type" value="Genomic_DNA"/>
</dbReference>
<dbReference type="GO" id="GO:0000160">
    <property type="term" value="P:phosphorelay signal transduction system"/>
    <property type="evidence" value="ECO:0007669"/>
    <property type="project" value="InterPro"/>
</dbReference>
<dbReference type="InterPro" id="IPR005646">
    <property type="entry name" value="FapA"/>
</dbReference>
<dbReference type="RefSeq" id="WP_080804384.1">
    <property type="nucleotide sequence ID" value="NZ_LT828546.1"/>
</dbReference>
<proteinExistence type="predicted"/>
<evidence type="ECO:0000256" key="1">
    <source>
        <dbReference type="PROSITE-ProRule" id="PRU00169"/>
    </source>
</evidence>
<evidence type="ECO:0000313" key="5">
    <source>
        <dbReference type="Proteomes" id="UP000191931"/>
    </source>
</evidence>